<comment type="caution">
    <text evidence="1">The sequence shown here is derived from an EMBL/GenBank/DDBJ whole genome shotgun (WGS) entry which is preliminary data.</text>
</comment>
<organism evidence="1 3">
    <name type="scientific">Ilex paraguariensis</name>
    <name type="common">yerba mate</name>
    <dbReference type="NCBI Taxonomy" id="185542"/>
    <lineage>
        <taxon>Eukaryota</taxon>
        <taxon>Viridiplantae</taxon>
        <taxon>Streptophyta</taxon>
        <taxon>Embryophyta</taxon>
        <taxon>Tracheophyta</taxon>
        <taxon>Spermatophyta</taxon>
        <taxon>Magnoliopsida</taxon>
        <taxon>eudicotyledons</taxon>
        <taxon>Gunneridae</taxon>
        <taxon>Pentapetalae</taxon>
        <taxon>asterids</taxon>
        <taxon>campanulids</taxon>
        <taxon>Aquifoliales</taxon>
        <taxon>Aquifoliaceae</taxon>
        <taxon>Ilex</taxon>
    </lineage>
</organism>
<dbReference type="EMBL" id="CAUOFW020009169">
    <property type="protein sequence ID" value="CAK9185114.1"/>
    <property type="molecule type" value="Genomic_DNA"/>
</dbReference>
<reference evidence="1 3" key="1">
    <citation type="submission" date="2024-02" db="EMBL/GenBank/DDBJ databases">
        <authorList>
            <person name="Vignale AGUSTIN F."/>
            <person name="Sosa J E."/>
            <person name="Modenutti C."/>
        </authorList>
    </citation>
    <scope>NUCLEOTIDE SEQUENCE [LARGE SCALE GENOMIC DNA]</scope>
</reference>
<name>A0ABC8TL83_9AQUA</name>
<proteinExistence type="predicted"/>
<dbReference type="Proteomes" id="UP001642360">
    <property type="component" value="Unassembled WGS sequence"/>
</dbReference>
<accession>A0ABC8TL83</accession>
<protein>
    <submittedName>
        <fullName evidence="1">Uncharacterized protein</fullName>
    </submittedName>
</protein>
<evidence type="ECO:0000313" key="2">
    <source>
        <dbReference type="EMBL" id="CAK9185114.1"/>
    </source>
</evidence>
<evidence type="ECO:0000313" key="1">
    <source>
        <dbReference type="EMBL" id="CAK9170222.1"/>
    </source>
</evidence>
<keyword evidence="3" id="KW-1185">Reference proteome</keyword>
<sequence>MPLISPKRIDAETRFKTREGRRCFDGITSPSPIESIDAGLPVLGRAVGKSPSLEANGLFARGIIGFRFDSRDAAEVTSGR</sequence>
<dbReference type="EMBL" id="CAUOFW020005454">
    <property type="protein sequence ID" value="CAK9170222.1"/>
    <property type="molecule type" value="Genomic_DNA"/>
</dbReference>
<gene>
    <name evidence="1" type="ORF">ILEXP_LOCUS39707</name>
    <name evidence="2" type="ORF">ILEXP_LOCUS55480</name>
</gene>
<evidence type="ECO:0000313" key="3">
    <source>
        <dbReference type="Proteomes" id="UP001642360"/>
    </source>
</evidence>
<dbReference type="AlphaFoldDB" id="A0ABC8TL83"/>